<accession>A0ABT4CUJ9</accession>
<sequence>MLKIFGRLIGLKGEELRYDSENLVFIFISIIFFTLLGFLKAITKEDILKVETFIQGIYSGTNINLSSVANIAELQNNNLFSVIYLSIAFFLSLAFIILRFVYGIKLSDKDTEPSKSEPSNDFSN</sequence>
<keyword evidence="1" id="KW-1133">Transmembrane helix</keyword>
<evidence type="ECO:0000313" key="2">
    <source>
        <dbReference type="EMBL" id="MCY6372732.1"/>
    </source>
</evidence>
<evidence type="ECO:0000256" key="1">
    <source>
        <dbReference type="SAM" id="Phobius"/>
    </source>
</evidence>
<dbReference type="EMBL" id="JAPQES010000010">
    <property type="protein sequence ID" value="MCY6372732.1"/>
    <property type="molecule type" value="Genomic_DNA"/>
</dbReference>
<comment type="caution">
    <text evidence="2">The sequence shown here is derived from an EMBL/GenBank/DDBJ whole genome shotgun (WGS) entry which is preliminary data.</text>
</comment>
<dbReference type="RefSeq" id="WP_268051789.1">
    <property type="nucleotide sequence ID" value="NZ_JAPQES010000010.1"/>
</dbReference>
<proteinExistence type="predicted"/>
<keyword evidence="1" id="KW-0472">Membrane</keyword>
<reference evidence="2" key="1">
    <citation type="submission" date="2022-12" db="EMBL/GenBank/DDBJ databases">
        <authorList>
            <person name="Wang J."/>
        </authorList>
    </citation>
    <scope>NUCLEOTIDE SEQUENCE</scope>
    <source>
        <strain evidence="2">HY-42-06</strain>
    </source>
</reference>
<name>A0ABT4CUJ9_9CLOT</name>
<feature type="transmembrane region" description="Helical" evidence="1">
    <location>
        <begin position="21"/>
        <end position="42"/>
    </location>
</feature>
<keyword evidence="3" id="KW-1185">Reference proteome</keyword>
<gene>
    <name evidence="2" type="ORF">OXH55_19255</name>
</gene>
<protein>
    <recommendedName>
        <fullName evidence="4">DUF4321 domain-containing protein</fullName>
    </recommendedName>
</protein>
<dbReference type="Proteomes" id="UP001079657">
    <property type="component" value="Unassembled WGS sequence"/>
</dbReference>
<evidence type="ECO:0008006" key="4">
    <source>
        <dbReference type="Google" id="ProtNLM"/>
    </source>
</evidence>
<organism evidence="2 3">
    <name type="scientific">Clostridium ganghwense</name>
    <dbReference type="NCBI Taxonomy" id="312089"/>
    <lineage>
        <taxon>Bacteria</taxon>
        <taxon>Bacillati</taxon>
        <taxon>Bacillota</taxon>
        <taxon>Clostridia</taxon>
        <taxon>Eubacteriales</taxon>
        <taxon>Clostridiaceae</taxon>
        <taxon>Clostridium</taxon>
    </lineage>
</organism>
<evidence type="ECO:0000313" key="3">
    <source>
        <dbReference type="Proteomes" id="UP001079657"/>
    </source>
</evidence>
<feature type="transmembrane region" description="Helical" evidence="1">
    <location>
        <begin position="82"/>
        <end position="102"/>
    </location>
</feature>
<keyword evidence="1" id="KW-0812">Transmembrane</keyword>